<proteinExistence type="predicted"/>
<reference evidence="5 6" key="1">
    <citation type="submission" date="2018-11" db="EMBL/GenBank/DDBJ databases">
        <title>Complete genome sequencing of the Actinobacteria Serinibacter sp. K3-2.</title>
        <authorList>
            <person name="Rakitin A.L."/>
            <person name="Beletsky A.V."/>
            <person name="Mardanov A.V."/>
            <person name="Ravin N.V."/>
            <person name="Gromova A.S."/>
            <person name="Filippova S.N."/>
            <person name="Gal'Chenko V.F."/>
        </authorList>
    </citation>
    <scope>NUCLEOTIDE SEQUENCE [LARGE SCALE GENOMIC DNA]</scope>
    <source>
        <strain evidence="5 6">K3-2</strain>
    </source>
</reference>
<keyword evidence="6" id="KW-1185">Reference proteome</keyword>
<evidence type="ECO:0000256" key="1">
    <source>
        <dbReference type="ARBA" id="ARBA00022630"/>
    </source>
</evidence>
<dbReference type="GO" id="GO:0016705">
    <property type="term" value="F:oxidoreductase activity, acting on paired donors, with incorporation or reduction of molecular oxygen"/>
    <property type="evidence" value="ECO:0007669"/>
    <property type="project" value="InterPro"/>
</dbReference>
<dbReference type="AlphaFoldDB" id="A0A4Z1E7P7"/>
<dbReference type="EMBL" id="RHPJ01000001">
    <property type="protein sequence ID" value="TGO06748.1"/>
    <property type="molecule type" value="Genomic_DNA"/>
</dbReference>
<keyword evidence="2" id="KW-0288">FMN</keyword>
<dbReference type="Proteomes" id="UP000297318">
    <property type="component" value="Unassembled WGS sequence"/>
</dbReference>
<sequence length="367" mass="38258">MSQRPLVVAVELDGHGSHPAAWRASAERPGAVFDPAVLRRTALAAENGGFAFVTFDDALTTTQATASPGSVAGRLDAVVRSAFLAPLTARVGLAPRVDPRGVEPFHLAAQLASLDIASLGRGAWVVGDADQPHLADAVDRVVPESAVDRRREVADVVAAVRRLWDSWEDDAVIKDVSTGRYIDRDRVHDVEVSTPTFSITGASITPRPPQGQLVVVAPDTVLDPAAADVTLVGGADVAAVVARAQAARAAGATRVLAEIEVLLDADVATGERLAALDAHASWAASDALRFIGSAPGLLALLEQLTDAVDGVRLHPAVLSADLPVLTRSVLPRLVAAGLVRLPRAGDTLRDTLDLPRPASVFTRKDAA</sequence>
<evidence type="ECO:0000256" key="2">
    <source>
        <dbReference type="ARBA" id="ARBA00022643"/>
    </source>
</evidence>
<dbReference type="InterPro" id="IPR036661">
    <property type="entry name" value="Luciferase-like_sf"/>
</dbReference>
<dbReference type="Gene3D" id="3.20.20.30">
    <property type="entry name" value="Luciferase-like domain"/>
    <property type="match status" value="1"/>
</dbReference>
<comment type="caution">
    <text evidence="5">The sequence shown here is derived from an EMBL/GenBank/DDBJ whole genome shotgun (WGS) entry which is preliminary data.</text>
</comment>
<keyword evidence="3" id="KW-0560">Oxidoreductase</keyword>
<keyword evidence="1" id="KW-0285">Flavoprotein</keyword>
<protein>
    <submittedName>
        <fullName evidence="5">FMNH2-utilizing oxygenase</fullName>
    </submittedName>
</protein>
<dbReference type="GO" id="GO:0004497">
    <property type="term" value="F:monooxygenase activity"/>
    <property type="evidence" value="ECO:0007669"/>
    <property type="project" value="UniProtKB-KW"/>
</dbReference>
<dbReference type="OrthoDB" id="3265338at2"/>
<evidence type="ECO:0000313" key="6">
    <source>
        <dbReference type="Proteomes" id="UP000297318"/>
    </source>
</evidence>
<dbReference type="RefSeq" id="WP_135848892.1">
    <property type="nucleotide sequence ID" value="NZ_RHPJ01000001.1"/>
</dbReference>
<dbReference type="SUPFAM" id="SSF51679">
    <property type="entry name" value="Bacterial luciferase-like"/>
    <property type="match status" value="1"/>
</dbReference>
<name>A0A4Z1E7P7_9MICO</name>
<keyword evidence="4" id="KW-0503">Monooxygenase</keyword>
<evidence type="ECO:0000313" key="5">
    <source>
        <dbReference type="EMBL" id="TGO06748.1"/>
    </source>
</evidence>
<dbReference type="InterPro" id="IPR051260">
    <property type="entry name" value="Diverse_substr_monoxygenases"/>
</dbReference>
<organism evidence="5 6">
    <name type="scientific">Serinibacter arcticus</name>
    <dbReference type="NCBI Taxonomy" id="1655435"/>
    <lineage>
        <taxon>Bacteria</taxon>
        <taxon>Bacillati</taxon>
        <taxon>Actinomycetota</taxon>
        <taxon>Actinomycetes</taxon>
        <taxon>Micrococcales</taxon>
        <taxon>Beutenbergiaceae</taxon>
        <taxon>Serinibacter</taxon>
    </lineage>
</organism>
<gene>
    <name evidence="5" type="ORF">SERN_0940</name>
</gene>
<dbReference type="PANTHER" id="PTHR30011">
    <property type="entry name" value="ALKANESULFONATE MONOOXYGENASE-RELATED"/>
    <property type="match status" value="1"/>
</dbReference>
<evidence type="ECO:0000256" key="3">
    <source>
        <dbReference type="ARBA" id="ARBA00023002"/>
    </source>
</evidence>
<accession>A0A4Z1E7P7</accession>
<dbReference type="PANTHER" id="PTHR30011:SF16">
    <property type="entry name" value="C2H2 FINGER DOMAIN TRANSCRIPTION FACTOR (EUROFUNG)-RELATED"/>
    <property type="match status" value="1"/>
</dbReference>
<evidence type="ECO:0000256" key="4">
    <source>
        <dbReference type="ARBA" id="ARBA00023033"/>
    </source>
</evidence>